<evidence type="ECO:0000313" key="1">
    <source>
        <dbReference type="EMBL" id="MPC96259.1"/>
    </source>
</evidence>
<sequence>MADWCGCVVKGHSGGGDDGGVPLNGPCSEMLCFLTTTIFQGHRND</sequence>
<protein>
    <submittedName>
        <fullName evidence="1">Uncharacterized protein</fullName>
    </submittedName>
</protein>
<gene>
    <name evidence="1" type="ORF">E2C01_091507</name>
</gene>
<dbReference type="EMBL" id="VSRR010105215">
    <property type="protein sequence ID" value="MPC96259.1"/>
    <property type="molecule type" value="Genomic_DNA"/>
</dbReference>
<accession>A0A5B7JN46</accession>
<keyword evidence="2" id="KW-1185">Reference proteome</keyword>
<evidence type="ECO:0000313" key="2">
    <source>
        <dbReference type="Proteomes" id="UP000324222"/>
    </source>
</evidence>
<dbReference type="Proteomes" id="UP000324222">
    <property type="component" value="Unassembled WGS sequence"/>
</dbReference>
<proteinExistence type="predicted"/>
<dbReference type="AlphaFoldDB" id="A0A5B7JN46"/>
<reference evidence="1 2" key="1">
    <citation type="submission" date="2019-05" db="EMBL/GenBank/DDBJ databases">
        <title>Another draft genome of Portunus trituberculatus and its Hox gene families provides insights of decapod evolution.</title>
        <authorList>
            <person name="Jeong J.-H."/>
            <person name="Song I."/>
            <person name="Kim S."/>
            <person name="Choi T."/>
            <person name="Kim D."/>
            <person name="Ryu S."/>
            <person name="Kim W."/>
        </authorList>
    </citation>
    <scope>NUCLEOTIDE SEQUENCE [LARGE SCALE GENOMIC DNA]</scope>
    <source>
        <tissue evidence="1">Muscle</tissue>
    </source>
</reference>
<organism evidence="1 2">
    <name type="scientific">Portunus trituberculatus</name>
    <name type="common">Swimming crab</name>
    <name type="synonym">Neptunus trituberculatus</name>
    <dbReference type="NCBI Taxonomy" id="210409"/>
    <lineage>
        <taxon>Eukaryota</taxon>
        <taxon>Metazoa</taxon>
        <taxon>Ecdysozoa</taxon>
        <taxon>Arthropoda</taxon>
        <taxon>Crustacea</taxon>
        <taxon>Multicrustacea</taxon>
        <taxon>Malacostraca</taxon>
        <taxon>Eumalacostraca</taxon>
        <taxon>Eucarida</taxon>
        <taxon>Decapoda</taxon>
        <taxon>Pleocyemata</taxon>
        <taxon>Brachyura</taxon>
        <taxon>Eubrachyura</taxon>
        <taxon>Portunoidea</taxon>
        <taxon>Portunidae</taxon>
        <taxon>Portuninae</taxon>
        <taxon>Portunus</taxon>
    </lineage>
</organism>
<name>A0A5B7JN46_PORTR</name>
<comment type="caution">
    <text evidence="1">The sequence shown here is derived from an EMBL/GenBank/DDBJ whole genome shotgun (WGS) entry which is preliminary data.</text>
</comment>